<dbReference type="EMBL" id="CM037151">
    <property type="protein sequence ID" value="KAH7841978.1"/>
    <property type="molecule type" value="Genomic_DNA"/>
</dbReference>
<evidence type="ECO:0000313" key="2">
    <source>
        <dbReference type="Proteomes" id="UP000828048"/>
    </source>
</evidence>
<gene>
    <name evidence="1" type="ORF">Vadar_000141</name>
</gene>
<evidence type="ECO:0000313" key="1">
    <source>
        <dbReference type="EMBL" id="KAH7841978.1"/>
    </source>
</evidence>
<sequence>MERQPSTSSTHGPTLHGRHRGLSITIPPFIDWSFLCGKDPPSSTYDHTEYVNPLPSMYDPVQAKEYYETHNLTSIETGTSIATITMTRDQLKILKANSKGDNKNQEKYITFEIFATHVWRCPCISRGMLMTNPPNCTSLPTRGTDCILLSRSTTLAM</sequence>
<proteinExistence type="predicted"/>
<organism evidence="1 2">
    <name type="scientific">Vaccinium darrowii</name>
    <dbReference type="NCBI Taxonomy" id="229202"/>
    <lineage>
        <taxon>Eukaryota</taxon>
        <taxon>Viridiplantae</taxon>
        <taxon>Streptophyta</taxon>
        <taxon>Embryophyta</taxon>
        <taxon>Tracheophyta</taxon>
        <taxon>Spermatophyta</taxon>
        <taxon>Magnoliopsida</taxon>
        <taxon>eudicotyledons</taxon>
        <taxon>Gunneridae</taxon>
        <taxon>Pentapetalae</taxon>
        <taxon>asterids</taxon>
        <taxon>Ericales</taxon>
        <taxon>Ericaceae</taxon>
        <taxon>Vaccinioideae</taxon>
        <taxon>Vaccinieae</taxon>
        <taxon>Vaccinium</taxon>
    </lineage>
</organism>
<keyword evidence="2" id="KW-1185">Reference proteome</keyword>
<dbReference type="Proteomes" id="UP000828048">
    <property type="component" value="Chromosome 1"/>
</dbReference>
<comment type="caution">
    <text evidence="1">The sequence shown here is derived from an EMBL/GenBank/DDBJ whole genome shotgun (WGS) entry which is preliminary data.</text>
</comment>
<protein>
    <submittedName>
        <fullName evidence="1">Uncharacterized protein</fullName>
    </submittedName>
</protein>
<accession>A0ACB7XM80</accession>
<reference evidence="1 2" key="1">
    <citation type="journal article" date="2021" name="Hortic Res">
        <title>High-quality reference genome and annotation aids understanding of berry development for evergreen blueberry (Vaccinium darrowii).</title>
        <authorList>
            <person name="Yu J."/>
            <person name="Hulse-Kemp A.M."/>
            <person name="Babiker E."/>
            <person name="Staton M."/>
        </authorList>
    </citation>
    <scope>NUCLEOTIDE SEQUENCE [LARGE SCALE GENOMIC DNA]</scope>
    <source>
        <strain evidence="2">cv. NJ 8807/NJ 8810</strain>
        <tissue evidence="1">Young leaf</tissue>
    </source>
</reference>
<name>A0ACB7XM80_9ERIC</name>